<feature type="region of interest" description="Disordered" evidence="2">
    <location>
        <begin position="185"/>
        <end position="211"/>
    </location>
</feature>
<sequence>MEQLRDDLIQIENRIRNAIEASEVKILMKLELVNEKVKKLEKENLELQHKIELLERNSKKTTSYYFYQLGKLERSPIKVEFVSTFTKIDILRNIKKLKGTNTTISPDLTKTQQERNKILRNHLRGIRQTTQDHCYIKGEKHRNNTAYRVEDTIQMEGSYNSIVIQQSNSAPQTPARENNLSTFYQDNNKEIRELNDIEDKGAKNREKKKKK</sequence>
<name>A0A9P0DDA4_9CUCU</name>
<organism evidence="3 4">
    <name type="scientific">Psylliodes chrysocephalus</name>
    <dbReference type="NCBI Taxonomy" id="3402493"/>
    <lineage>
        <taxon>Eukaryota</taxon>
        <taxon>Metazoa</taxon>
        <taxon>Ecdysozoa</taxon>
        <taxon>Arthropoda</taxon>
        <taxon>Hexapoda</taxon>
        <taxon>Insecta</taxon>
        <taxon>Pterygota</taxon>
        <taxon>Neoptera</taxon>
        <taxon>Endopterygota</taxon>
        <taxon>Coleoptera</taxon>
        <taxon>Polyphaga</taxon>
        <taxon>Cucujiformia</taxon>
        <taxon>Chrysomeloidea</taxon>
        <taxon>Chrysomelidae</taxon>
        <taxon>Galerucinae</taxon>
        <taxon>Alticini</taxon>
        <taxon>Psylliodes</taxon>
    </lineage>
</organism>
<keyword evidence="1" id="KW-0175">Coiled coil</keyword>
<feature type="compositionally biased region" description="Basic and acidic residues" evidence="2">
    <location>
        <begin position="187"/>
        <end position="204"/>
    </location>
</feature>
<evidence type="ECO:0000256" key="2">
    <source>
        <dbReference type="SAM" id="MobiDB-lite"/>
    </source>
</evidence>
<dbReference type="Proteomes" id="UP001153636">
    <property type="component" value="Chromosome 8"/>
</dbReference>
<dbReference type="AlphaFoldDB" id="A0A9P0DDA4"/>
<feature type="coiled-coil region" evidence="1">
    <location>
        <begin position="1"/>
        <end position="57"/>
    </location>
</feature>
<evidence type="ECO:0000313" key="4">
    <source>
        <dbReference type="Proteomes" id="UP001153636"/>
    </source>
</evidence>
<evidence type="ECO:0000256" key="1">
    <source>
        <dbReference type="SAM" id="Coils"/>
    </source>
</evidence>
<keyword evidence="4" id="KW-1185">Reference proteome</keyword>
<protein>
    <submittedName>
        <fullName evidence="3">Uncharacterized protein</fullName>
    </submittedName>
</protein>
<reference evidence="3" key="1">
    <citation type="submission" date="2022-01" db="EMBL/GenBank/DDBJ databases">
        <authorList>
            <person name="King R."/>
        </authorList>
    </citation>
    <scope>NUCLEOTIDE SEQUENCE</scope>
</reference>
<dbReference type="OrthoDB" id="6796489at2759"/>
<dbReference type="EMBL" id="OV651820">
    <property type="protein sequence ID" value="CAH1114790.1"/>
    <property type="molecule type" value="Genomic_DNA"/>
</dbReference>
<gene>
    <name evidence="3" type="ORF">PSYICH_LOCUS14167</name>
</gene>
<accession>A0A9P0DDA4</accession>
<proteinExistence type="predicted"/>
<evidence type="ECO:0000313" key="3">
    <source>
        <dbReference type="EMBL" id="CAH1114790.1"/>
    </source>
</evidence>